<dbReference type="EMBL" id="KL584841">
    <property type="protein sequence ID" value="KEQ60752.1"/>
    <property type="molecule type" value="Genomic_DNA"/>
</dbReference>
<dbReference type="SFLD" id="SFLDS00052">
    <property type="entry name" value="Ferric_Reductase_Domain"/>
    <property type="match status" value="1"/>
</dbReference>
<dbReference type="PANTHER" id="PTHR32361">
    <property type="entry name" value="FERRIC/CUPRIC REDUCTASE TRANSMEMBRANE COMPONENT"/>
    <property type="match status" value="1"/>
</dbReference>
<dbReference type="CDD" id="cd06186">
    <property type="entry name" value="NOX_Duox_like_FAD_NADP"/>
    <property type="match status" value="1"/>
</dbReference>
<name>A0A074VSS6_AURM1</name>
<dbReference type="GO" id="GO:0006879">
    <property type="term" value="P:intracellular iron ion homeostasis"/>
    <property type="evidence" value="ECO:0007669"/>
    <property type="project" value="TreeGrafter"/>
</dbReference>
<dbReference type="Pfam" id="PF08030">
    <property type="entry name" value="NAD_binding_6"/>
    <property type="match status" value="1"/>
</dbReference>
<evidence type="ECO:0000313" key="17">
    <source>
        <dbReference type="Proteomes" id="UP000030672"/>
    </source>
</evidence>
<evidence type="ECO:0000256" key="14">
    <source>
        <dbReference type="SAM" id="Phobius"/>
    </source>
</evidence>
<evidence type="ECO:0000256" key="3">
    <source>
        <dbReference type="ARBA" id="ARBA00012668"/>
    </source>
</evidence>
<keyword evidence="11 14" id="KW-0472">Membrane</keyword>
<feature type="compositionally biased region" description="Low complexity" evidence="13">
    <location>
        <begin position="525"/>
        <end position="542"/>
    </location>
</feature>
<dbReference type="GO" id="GO:0052851">
    <property type="term" value="F:ferric-chelate reductase (NADPH) activity"/>
    <property type="evidence" value="ECO:0007669"/>
    <property type="project" value="UniProtKB-EC"/>
</dbReference>
<dbReference type="Proteomes" id="UP000030672">
    <property type="component" value="Unassembled WGS sequence"/>
</dbReference>
<feature type="transmembrane region" description="Helical" evidence="14">
    <location>
        <begin position="116"/>
        <end position="139"/>
    </location>
</feature>
<comment type="similarity">
    <text evidence="2">Belongs to the ferric reductase (FRE) family.</text>
</comment>
<keyword evidence="8 14" id="KW-1133">Transmembrane helix</keyword>
<dbReference type="InterPro" id="IPR017927">
    <property type="entry name" value="FAD-bd_FR_type"/>
</dbReference>
<feature type="region of interest" description="Disordered" evidence="13">
    <location>
        <begin position="525"/>
        <end position="544"/>
    </location>
</feature>
<keyword evidence="10" id="KW-0406">Ion transport</keyword>
<evidence type="ECO:0000256" key="7">
    <source>
        <dbReference type="ARBA" id="ARBA00022982"/>
    </source>
</evidence>
<keyword evidence="6 14" id="KW-0812">Transmembrane</keyword>
<dbReference type="Pfam" id="PF01794">
    <property type="entry name" value="Ferric_reduct"/>
    <property type="match status" value="1"/>
</dbReference>
<evidence type="ECO:0000256" key="4">
    <source>
        <dbReference type="ARBA" id="ARBA00022448"/>
    </source>
</evidence>
<dbReference type="InterPro" id="IPR051410">
    <property type="entry name" value="Ferric/Cupric_Reductase"/>
</dbReference>
<dbReference type="EC" id="1.16.1.9" evidence="3"/>
<evidence type="ECO:0000256" key="8">
    <source>
        <dbReference type="ARBA" id="ARBA00022989"/>
    </source>
</evidence>
<gene>
    <name evidence="16" type="ORF">M437DRAFT_67918</name>
</gene>
<dbReference type="RefSeq" id="XP_040877775.1">
    <property type="nucleotide sequence ID" value="XM_041025015.1"/>
</dbReference>
<evidence type="ECO:0000259" key="15">
    <source>
        <dbReference type="PROSITE" id="PS51384"/>
    </source>
</evidence>
<dbReference type="InterPro" id="IPR039261">
    <property type="entry name" value="FNR_nucleotide-bd"/>
</dbReference>
<dbReference type="HOGENOM" id="CLU_016134_0_0_1"/>
<evidence type="ECO:0000256" key="10">
    <source>
        <dbReference type="ARBA" id="ARBA00023065"/>
    </source>
</evidence>
<dbReference type="GO" id="GO:0006826">
    <property type="term" value="P:iron ion transport"/>
    <property type="evidence" value="ECO:0007669"/>
    <property type="project" value="UniProtKB-ARBA"/>
</dbReference>
<dbReference type="PROSITE" id="PS51384">
    <property type="entry name" value="FAD_FR"/>
    <property type="match status" value="1"/>
</dbReference>
<keyword evidence="9" id="KW-0560">Oxidoreductase</keyword>
<dbReference type="InterPro" id="IPR013112">
    <property type="entry name" value="FAD-bd_8"/>
</dbReference>
<dbReference type="GO" id="GO:0015677">
    <property type="term" value="P:copper ion import"/>
    <property type="evidence" value="ECO:0007669"/>
    <property type="project" value="TreeGrafter"/>
</dbReference>
<comment type="catalytic activity">
    <reaction evidence="12">
        <text>2 a Fe(II)-siderophore + NADP(+) + H(+) = 2 a Fe(III)-siderophore + NADPH</text>
        <dbReference type="Rhea" id="RHEA:28795"/>
        <dbReference type="Rhea" id="RHEA-COMP:11342"/>
        <dbReference type="Rhea" id="RHEA-COMP:11344"/>
        <dbReference type="ChEBI" id="CHEBI:15378"/>
        <dbReference type="ChEBI" id="CHEBI:29033"/>
        <dbReference type="ChEBI" id="CHEBI:29034"/>
        <dbReference type="ChEBI" id="CHEBI:57783"/>
        <dbReference type="ChEBI" id="CHEBI:58349"/>
        <dbReference type="EC" id="1.16.1.9"/>
    </reaction>
</comment>
<evidence type="ECO:0000256" key="2">
    <source>
        <dbReference type="ARBA" id="ARBA00006278"/>
    </source>
</evidence>
<evidence type="ECO:0000256" key="11">
    <source>
        <dbReference type="ARBA" id="ARBA00023136"/>
    </source>
</evidence>
<evidence type="ECO:0000256" key="12">
    <source>
        <dbReference type="ARBA" id="ARBA00048483"/>
    </source>
</evidence>
<evidence type="ECO:0000256" key="6">
    <source>
        <dbReference type="ARBA" id="ARBA00022692"/>
    </source>
</evidence>
<organism evidence="16 17">
    <name type="scientific">Aureobasidium melanogenum (strain CBS 110374)</name>
    <name type="common">Aureobasidium pullulans var. melanogenum</name>
    <dbReference type="NCBI Taxonomy" id="1043003"/>
    <lineage>
        <taxon>Eukaryota</taxon>
        <taxon>Fungi</taxon>
        <taxon>Dikarya</taxon>
        <taxon>Ascomycota</taxon>
        <taxon>Pezizomycotina</taxon>
        <taxon>Dothideomycetes</taxon>
        <taxon>Dothideomycetidae</taxon>
        <taxon>Dothideales</taxon>
        <taxon>Saccotheciaceae</taxon>
        <taxon>Aureobasidium</taxon>
    </lineage>
</organism>
<dbReference type="STRING" id="1043003.A0A074VSS6"/>
<evidence type="ECO:0000256" key="1">
    <source>
        <dbReference type="ARBA" id="ARBA00004651"/>
    </source>
</evidence>
<dbReference type="SUPFAM" id="SSF52343">
    <property type="entry name" value="Ferredoxin reductase-like, C-terminal NADP-linked domain"/>
    <property type="match status" value="1"/>
</dbReference>
<dbReference type="SFLD" id="SFLDG01168">
    <property type="entry name" value="Ferric_reductase_subgroup_(FRE"/>
    <property type="match status" value="1"/>
</dbReference>
<dbReference type="GeneID" id="63918388"/>
<dbReference type="PANTHER" id="PTHR32361:SF3">
    <property type="entry name" value="REDUCTASE, PUTATIVE (AFU_ORTHOLOGUE AFUA_6G13750)-RELATED"/>
    <property type="match status" value="1"/>
</dbReference>
<dbReference type="InterPro" id="IPR013130">
    <property type="entry name" value="Fe3_Rdtase_TM_dom"/>
</dbReference>
<evidence type="ECO:0000256" key="13">
    <source>
        <dbReference type="SAM" id="MobiDB-lite"/>
    </source>
</evidence>
<feature type="transmembrane region" description="Helical" evidence="14">
    <location>
        <begin position="50"/>
        <end position="70"/>
    </location>
</feature>
<keyword evidence="4" id="KW-0813">Transport</keyword>
<protein>
    <recommendedName>
        <fullName evidence="3">ferric-chelate reductase (NADPH)</fullName>
        <ecNumber evidence="3">1.16.1.9</ecNumber>
    </recommendedName>
</protein>
<dbReference type="AlphaFoldDB" id="A0A074VSS6"/>
<dbReference type="InterPro" id="IPR013121">
    <property type="entry name" value="Fe_red_NAD-bd_6"/>
</dbReference>
<comment type="subcellular location">
    <subcellularLocation>
        <location evidence="1">Cell membrane</location>
        <topology evidence="1">Multi-pass membrane protein</topology>
    </subcellularLocation>
</comment>
<evidence type="ECO:0000256" key="9">
    <source>
        <dbReference type="ARBA" id="ARBA00023002"/>
    </source>
</evidence>
<dbReference type="Gene3D" id="3.40.50.80">
    <property type="entry name" value="Nucleotide-binding domain of ferredoxin-NADP reductase (FNR) module"/>
    <property type="match status" value="1"/>
</dbReference>
<keyword evidence="5" id="KW-1003">Cell membrane</keyword>
<evidence type="ECO:0000313" key="16">
    <source>
        <dbReference type="EMBL" id="KEQ60752.1"/>
    </source>
</evidence>
<proteinExistence type="inferred from homology"/>
<evidence type="ECO:0000256" key="5">
    <source>
        <dbReference type="ARBA" id="ARBA00022475"/>
    </source>
</evidence>
<feature type="domain" description="FAD-binding FR-type" evidence="15">
    <location>
        <begin position="331"/>
        <end position="441"/>
    </location>
</feature>
<keyword evidence="7" id="KW-0249">Electron transport</keyword>
<dbReference type="InterPro" id="IPR017938">
    <property type="entry name" value="Riboflavin_synthase-like_b-brl"/>
</dbReference>
<dbReference type="Pfam" id="PF08022">
    <property type="entry name" value="FAD_binding_8"/>
    <property type="match status" value="1"/>
</dbReference>
<accession>A0A074VSS6</accession>
<reference evidence="16 17" key="1">
    <citation type="journal article" date="2014" name="BMC Genomics">
        <title>Genome sequencing of four Aureobasidium pullulans varieties: biotechnological potential, stress tolerance, and description of new species.</title>
        <authorList>
            <person name="Gostin Ar C."/>
            <person name="Ohm R.A."/>
            <person name="Kogej T."/>
            <person name="Sonjak S."/>
            <person name="Turk M."/>
            <person name="Zajc J."/>
            <person name="Zalar P."/>
            <person name="Grube M."/>
            <person name="Sun H."/>
            <person name="Han J."/>
            <person name="Sharma A."/>
            <person name="Chiniquy J."/>
            <person name="Ngan C.Y."/>
            <person name="Lipzen A."/>
            <person name="Barry K."/>
            <person name="Grigoriev I.V."/>
            <person name="Gunde-Cimerman N."/>
        </authorList>
    </citation>
    <scope>NUCLEOTIDE SEQUENCE [LARGE SCALE GENOMIC DNA]</scope>
    <source>
        <strain evidence="16 17">CBS 110374</strain>
    </source>
</reference>
<keyword evidence="17" id="KW-1185">Reference proteome</keyword>
<feature type="transmembrane region" description="Helical" evidence="14">
    <location>
        <begin position="243"/>
        <end position="261"/>
    </location>
</feature>
<dbReference type="SUPFAM" id="SSF63380">
    <property type="entry name" value="Riboflavin synthase domain-like"/>
    <property type="match status" value="1"/>
</dbReference>
<dbReference type="GO" id="GO:0005886">
    <property type="term" value="C:plasma membrane"/>
    <property type="evidence" value="ECO:0007669"/>
    <property type="project" value="UniProtKB-SubCell"/>
</dbReference>
<sequence>MLKTRHIQELDANSTIKHYWGYADRILPCTKDAGTCAYLDSVYHAHQVSMLYTFILWAVLGGVLIFMLSLRYGKIVSRSSDIKTPLRRGLDSLGSLGRRWMLAESPGRGILGRVTLLQVTVLASLLGYLLIFSLVGVTYKTWITPTKGHPHLKTIRTGFGGWGDRVGALAYALTPLTIALCSRESILSLITGIPYQHFNFLHRWTGRVIFIQSFLHTLVWTLVEGRFYQPQPETYTAFIKQKYIVWGIVAQIMITFLYIFSTSWAIRLTGYEFFKKTHALIGILYLGACWGHWDKLACWMIASLIIVLADFGIRILRTALLHLGYRKGKPGLGFHGAVATVQHYGDDEDSVVRIDFDFRHSAWKPGQHFYLCFPALNIWQSHPFTPSSLPNGRSDIQHHTYLIRERSGITAKLAQMAKATGGDSCTTSVILTGPYGGTSMVEAASSNLLAVAGGTGVTSVLPTLQDTFTVAQTGSRAVDLVWVVRKVQDLSWIAPELAELKSWMSSGKAIGLRIRIFVTRETAPLESPSSSSSSLSEKGKGCCSKRNKGEKNGVIVSSSSDLTTLQDNFFITYLGGAHPSIKDIVNDFAERAAICGGRSQVIGAGPMEIGTALRSAVAKENHAGRVWQGDESGIMALEWDCRS</sequence>